<dbReference type="PROSITE" id="PS51219">
    <property type="entry name" value="DPCK"/>
    <property type="match status" value="1"/>
</dbReference>
<comment type="subcellular location">
    <subcellularLocation>
        <location evidence="5">Cytoplasm</location>
    </subcellularLocation>
</comment>
<dbReference type="SUPFAM" id="SSF52540">
    <property type="entry name" value="P-loop containing nucleoside triphosphate hydrolases"/>
    <property type="match status" value="1"/>
</dbReference>
<sequence length="195" mass="22052">MMVVGLTGGIGSGKTTVAVMFEKLGVPIYIADVEAKKLMNEEEDVKHKVIELLGPEAYVEGELNRSYIASKVFFDKELLVRLNNIVHPAVGDHFDRWKEKQKAPYVIKEAAVLFENDAYKLCDKIITVMAPVEVRISRVLERDDTTRDAIEARISNQWTDEEKTALSDYVIHNVLLEDTQKQVAKIHAELLDLVV</sequence>
<keyword evidence="8" id="KW-1185">Reference proteome</keyword>
<dbReference type="RefSeq" id="WP_386405760.1">
    <property type="nucleotide sequence ID" value="NZ_JBHTJH010000004.1"/>
</dbReference>
<dbReference type="PRINTS" id="PR00988">
    <property type="entry name" value="URIDINKINASE"/>
</dbReference>
<evidence type="ECO:0000256" key="4">
    <source>
        <dbReference type="ARBA" id="ARBA00022993"/>
    </source>
</evidence>
<comment type="caution">
    <text evidence="7">The sequence shown here is derived from an EMBL/GenBank/DDBJ whole genome shotgun (WGS) entry which is preliminary data.</text>
</comment>
<comment type="pathway">
    <text evidence="5">Cofactor biosynthesis; coenzyme A biosynthesis; CoA from (R)-pantothenate: step 5/5.</text>
</comment>
<dbReference type="EC" id="2.7.1.24" evidence="5 6"/>
<dbReference type="HAMAP" id="MF_00376">
    <property type="entry name" value="Dephospho_CoA_kinase"/>
    <property type="match status" value="1"/>
</dbReference>
<accession>A0ABW3CYH7</accession>
<dbReference type="EMBL" id="JBHTJH010000004">
    <property type="protein sequence ID" value="MFD0861889.1"/>
    <property type="molecule type" value="Genomic_DNA"/>
</dbReference>
<dbReference type="Gene3D" id="3.40.50.300">
    <property type="entry name" value="P-loop containing nucleotide triphosphate hydrolases"/>
    <property type="match status" value="1"/>
</dbReference>
<evidence type="ECO:0000256" key="3">
    <source>
        <dbReference type="ARBA" id="ARBA00022840"/>
    </source>
</evidence>
<comment type="catalytic activity">
    <reaction evidence="5">
        <text>3'-dephospho-CoA + ATP = ADP + CoA + H(+)</text>
        <dbReference type="Rhea" id="RHEA:18245"/>
        <dbReference type="ChEBI" id="CHEBI:15378"/>
        <dbReference type="ChEBI" id="CHEBI:30616"/>
        <dbReference type="ChEBI" id="CHEBI:57287"/>
        <dbReference type="ChEBI" id="CHEBI:57328"/>
        <dbReference type="ChEBI" id="CHEBI:456216"/>
        <dbReference type="EC" id="2.7.1.24"/>
    </reaction>
</comment>
<name>A0ABW3CYH7_9FLAO</name>
<feature type="binding site" evidence="5">
    <location>
        <begin position="11"/>
        <end position="16"/>
    </location>
    <ligand>
        <name>ATP</name>
        <dbReference type="ChEBI" id="CHEBI:30616"/>
    </ligand>
</feature>
<comment type="similarity">
    <text evidence="1 5">Belongs to the CoaE family.</text>
</comment>
<keyword evidence="5 7" id="KW-0418">Kinase</keyword>
<dbReference type="InterPro" id="IPR001977">
    <property type="entry name" value="Depp_CoAkinase"/>
</dbReference>
<dbReference type="InterPro" id="IPR027417">
    <property type="entry name" value="P-loop_NTPase"/>
</dbReference>
<keyword evidence="3 5" id="KW-0067">ATP-binding</keyword>
<dbReference type="CDD" id="cd02022">
    <property type="entry name" value="DPCK"/>
    <property type="match status" value="1"/>
</dbReference>
<protein>
    <recommendedName>
        <fullName evidence="5 6">Dephospho-CoA kinase</fullName>
        <ecNumber evidence="5 6">2.7.1.24</ecNumber>
    </recommendedName>
    <alternativeName>
        <fullName evidence="5">Dephosphocoenzyme A kinase</fullName>
    </alternativeName>
</protein>
<evidence type="ECO:0000256" key="2">
    <source>
        <dbReference type="ARBA" id="ARBA00022741"/>
    </source>
</evidence>
<dbReference type="NCBIfam" id="TIGR00152">
    <property type="entry name" value="dephospho-CoA kinase"/>
    <property type="match status" value="1"/>
</dbReference>
<dbReference type="GO" id="GO:0004140">
    <property type="term" value="F:dephospho-CoA kinase activity"/>
    <property type="evidence" value="ECO:0007669"/>
    <property type="project" value="UniProtKB-EC"/>
</dbReference>
<reference evidence="8" key="1">
    <citation type="journal article" date="2019" name="Int. J. Syst. Evol. Microbiol.">
        <title>The Global Catalogue of Microorganisms (GCM) 10K type strain sequencing project: providing services to taxonomists for standard genome sequencing and annotation.</title>
        <authorList>
            <consortium name="The Broad Institute Genomics Platform"/>
            <consortium name="The Broad Institute Genome Sequencing Center for Infectious Disease"/>
            <person name="Wu L."/>
            <person name="Ma J."/>
        </authorList>
    </citation>
    <scope>NUCLEOTIDE SEQUENCE [LARGE SCALE GENOMIC DNA]</scope>
    <source>
        <strain evidence="8">CCUG 62952</strain>
    </source>
</reference>
<keyword evidence="5" id="KW-0963">Cytoplasm</keyword>
<proteinExistence type="inferred from homology"/>
<keyword evidence="4 5" id="KW-0173">Coenzyme A biosynthesis</keyword>
<dbReference type="Proteomes" id="UP001596978">
    <property type="component" value="Unassembled WGS sequence"/>
</dbReference>
<dbReference type="PANTHER" id="PTHR10695:SF46">
    <property type="entry name" value="BIFUNCTIONAL COENZYME A SYNTHASE-RELATED"/>
    <property type="match status" value="1"/>
</dbReference>
<dbReference type="Pfam" id="PF01121">
    <property type="entry name" value="CoaE"/>
    <property type="match status" value="1"/>
</dbReference>
<evidence type="ECO:0000256" key="5">
    <source>
        <dbReference type="HAMAP-Rule" id="MF_00376"/>
    </source>
</evidence>
<organism evidence="7 8">
    <name type="scientific">Sungkyunkwania multivorans</name>
    <dbReference type="NCBI Taxonomy" id="1173618"/>
    <lineage>
        <taxon>Bacteria</taxon>
        <taxon>Pseudomonadati</taxon>
        <taxon>Bacteroidota</taxon>
        <taxon>Flavobacteriia</taxon>
        <taxon>Flavobacteriales</taxon>
        <taxon>Flavobacteriaceae</taxon>
        <taxon>Sungkyunkwania</taxon>
    </lineage>
</organism>
<evidence type="ECO:0000256" key="1">
    <source>
        <dbReference type="ARBA" id="ARBA00009018"/>
    </source>
</evidence>
<dbReference type="PANTHER" id="PTHR10695">
    <property type="entry name" value="DEPHOSPHO-COA KINASE-RELATED"/>
    <property type="match status" value="1"/>
</dbReference>
<keyword evidence="2 5" id="KW-0547">Nucleotide-binding</keyword>
<gene>
    <name evidence="5 7" type="primary">coaE</name>
    <name evidence="7" type="ORF">ACFQ1M_06695</name>
</gene>
<keyword evidence="5 7" id="KW-0808">Transferase</keyword>
<evidence type="ECO:0000313" key="7">
    <source>
        <dbReference type="EMBL" id="MFD0861889.1"/>
    </source>
</evidence>
<comment type="function">
    <text evidence="5">Catalyzes the phosphorylation of the 3'-hydroxyl group of dephosphocoenzyme A to form coenzyme A.</text>
</comment>
<evidence type="ECO:0000256" key="6">
    <source>
        <dbReference type="NCBIfam" id="TIGR00152"/>
    </source>
</evidence>
<evidence type="ECO:0000313" key="8">
    <source>
        <dbReference type="Proteomes" id="UP001596978"/>
    </source>
</evidence>